<evidence type="ECO:0000313" key="2">
    <source>
        <dbReference type="Proteomes" id="UP000177629"/>
    </source>
</evidence>
<dbReference type="AlphaFoldDB" id="A0A1G2PM41"/>
<sequence length="109" mass="11910">MSNLGPTFRAGDVCEVRMSAEGLAAGRDPAYPLRDYHGKAVVVIPQKEKRDGKIVVVRDTYPDDEVLVDVLLPFSFVPHKGAREVSTLPILACVLHQTGERLGKQKPTA</sequence>
<organism evidence="1 2">
    <name type="scientific">Candidatus Terrybacteria bacterium RIFCSPHIGHO2_01_FULL_48_17</name>
    <dbReference type="NCBI Taxonomy" id="1802362"/>
    <lineage>
        <taxon>Bacteria</taxon>
        <taxon>Candidatus Terryibacteriota</taxon>
    </lineage>
</organism>
<dbReference type="EMBL" id="MHSS01000004">
    <property type="protein sequence ID" value="OHA48682.1"/>
    <property type="molecule type" value="Genomic_DNA"/>
</dbReference>
<reference evidence="1 2" key="1">
    <citation type="journal article" date="2016" name="Nat. Commun.">
        <title>Thousands of microbial genomes shed light on interconnected biogeochemical processes in an aquifer system.</title>
        <authorList>
            <person name="Anantharaman K."/>
            <person name="Brown C.T."/>
            <person name="Hug L.A."/>
            <person name="Sharon I."/>
            <person name="Castelle C.J."/>
            <person name="Probst A.J."/>
            <person name="Thomas B.C."/>
            <person name="Singh A."/>
            <person name="Wilkins M.J."/>
            <person name="Karaoz U."/>
            <person name="Brodie E.L."/>
            <person name="Williams K.H."/>
            <person name="Hubbard S.S."/>
            <person name="Banfield J.F."/>
        </authorList>
    </citation>
    <scope>NUCLEOTIDE SEQUENCE [LARGE SCALE GENOMIC DNA]</scope>
</reference>
<protein>
    <submittedName>
        <fullName evidence="1">Uncharacterized protein</fullName>
    </submittedName>
</protein>
<evidence type="ECO:0000313" key="1">
    <source>
        <dbReference type="EMBL" id="OHA48682.1"/>
    </source>
</evidence>
<accession>A0A1G2PM41</accession>
<gene>
    <name evidence="1" type="ORF">A2806_00975</name>
</gene>
<dbReference type="STRING" id="1802362.A2806_00975"/>
<comment type="caution">
    <text evidence="1">The sequence shown here is derived from an EMBL/GenBank/DDBJ whole genome shotgun (WGS) entry which is preliminary data.</text>
</comment>
<name>A0A1G2PM41_9BACT</name>
<dbReference type="Proteomes" id="UP000177629">
    <property type="component" value="Unassembled WGS sequence"/>
</dbReference>
<proteinExistence type="predicted"/>